<name>A0A9D1KXW5_9FIRM</name>
<gene>
    <name evidence="3" type="ORF">IAB00_04625</name>
</gene>
<dbReference type="SUPFAM" id="SSF48317">
    <property type="entry name" value="Acid phosphatase/Vanadium-dependent haloperoxidase"/>
    <property type="match status" value="1"/>
</dbReference>
<dbReference type="InterPro" id="IPR000326">
    <property type="entry name" value="PAP2/HPO"/>
</dbReference>
<proteinExistence type="predicted"/>
<feature type="transmembrane region" description="Helical" evidence="1">
    <location>
        <begin position="56"/>
        <end position="78"/>
    </location>
</feature>
<feature type="transmembrane region" description="Helical" evidence="1">
    <location>
        <begin position="16"/>
        <end position="36"/>
    </location>
</feature>
<accession>A0A9D1KXW5</accession>
<reference evidence="3" key="1">
    <citation type="submission" date="2020-10" db="EMBL/GenBank/DDBJ databases">
        <authorList>
            <person name="Gilroy R."/>
        </authorList>
    </citation>
    <scope>NUCLEOTIDE SEQUENCE</scope>
    <source>
        <strain evidence="3">2830</strain>
    </source>
</reference>
<reference evidence="3" key="2">
    <citation type="journal article" date="2021" name="PeerJ">
        <title>Extensive microbial diversity within the chicken gut microbiome revealed by metagenomics and culture.</title>
        <authorList>
            <person name="Gilroy R."/>
            <person name="Ravi A."/>
            <person name="Getino M."/>
            <person name="Pursley I."/>
            <person name="Horton D.L."/>
            <person name="Alikhan N.F."/>
            <person name="Baker D."/>
            <person name="Gharbi K."/>
            <person name="Hall N."/>
            <person name="Watson M."/>
            <person name="Adriaenssens E.M."/>
            <person name="Foster-Nyarko E."/>
            <person name="Jarju S."/>
            <person name="Secka A."/>
            <person name="Antonio M."/>
            <person name="Oren A."/>
            <person name="Chaudhuri R.R."/>
            <person name="La Ragione R."/>
            <person name="Hildebrand F."/>
            <person name="Pallen M.J."/>
        </authorList>
    </citation>
    <scope>NUCLEOTIDE SEQUENCE</scope>
    <source>
        <strain evidence="3">2830</strain>
    </source>
</reference>
<dbReference type="Gene3D" id="1.20.144.10">
    <property type="entry name" value="Phosphatidic acid phosphatase type 2/haloperoxidase"/>
    <property type="match status" value="1"/>
</dbReference>
<dbReference type="EMBL" id="DVMH01000022">
    <property type="protein sequence ID" value="HIU10517.1"/>
    <property type="molecule type" value="Genomic_DNA"/>
</dbReference>
<protein>
    <submittedName>
        <fullName evidence="3">Phosphatase PAP2 family protein</fullName>
    </submittedName>
</protein>
<feature type="transmembrane region" description="Helical" evidence="1">
    <location>
        <begin position="163"/>
        <end position="183"/>
    </location>
</feature>
<evidence type="ECO:0000313" key="4">
    <source>
        <dbReference type="Proteomes" id="UP000824124"/>
    </source>
</evidence>
<keyword evidence="1" id="KW-0472">Membrane</keyword>
<evidence type="ECO:0000313" key="3">
    <source>
        <dbReference type="EMBL" id="HIU10517.1"/>
    </source>
</evidence>
<feature type="domain" description="Phosphatidic acid phosphatase type 2/haloperoxidase" evidence="2">
    <location>
        <begin position="110"/>
        <end position="212"/>
    </location>
</feature>
<dbReference type="Pfam" id="PF01569">
    <property type="entry name" value="PAP2"/>
    <property type="match status" value="1"/>
</dbReference>
<dbReference type="Proteomes" id="UP000824124">
    <property type="component" value="Unassembled WGS sequence"/>
</dbReference>
<evidence type="ECO:0000256" key="1">
    <source>
        <dbReference type="SAM" id="Phobius"/>
    </source>
</evidence>
<dbReference type="AlphaFoldDB" id="A0A9D1KXW5"/>
<evidence type="ECO:0000259" key="2">
    <source>
        <dbReference type="Pfam" id="PF01569"/>
    </source>
</evidence>
<keyword evidence="1" id="KW-0812">Transmembrane</keyword>
<feature type="transmembrane region" description="Helical" evidence="1">
    <location>
        <begin position="85"/>
        <end position="104"/>
    </location>
</feature>
<sequence length="214" mass="24739">MLSKLQKWLAENPHAIALPILLGLYLLCFFALDFWMREPRFILHNPLDDLIPFNEWFAGFYFIWFAVFPLALVAFLLLDKDDFQELCFVIFAGAGVCFLAYIVLPTGLELRPETVPRDNLGTRLMQFIWLIDSPNNVCPSLHCSISAAIALQTWRSRKLQYRYWLKTAVTVLMLLICLATLFVKQHSVWDVAAGWALSLLLFGIAEAWRRRRGI</sequence>
<comment type="caution">
    <text evidence="3">The sequence shown here is derived from an EMBL/GenBank/DDBJ whole genome shotgun (WGS) entry which is preliminary data.</text>
</comment>
<feature type="transmembrane region" description="Helical" evidence="1">
    <location>
        <begin position="189"/>
        <end position="208"/>
    </location>
</feature>
<dbReference type="InterPro" id="IPR036938">
    <property type="entry name" value="PAP2/HPO_sf"/>
</dbReference>
<organism evidence="3 4">
    <name type="scientific">Candidatus Avidehalobacter gallistercoris</name>
    <dbReference type="NCBI Taxonomy" id="2840694"/>
    <lineage>
        <taxon>Bacteria</taxon>
        <taxon>Bacillati</taxon>
        <taxon>Bacillota</taxon>
        <taxon>Clostridia</taxon>
        <taxon>Eubacteriales</taxon>
        <taxon>Peptococcaceae</taxon>
        <taxon>Peptococcaceae incertae sedis</taxon>
        <taxon>Candidatus Avidehalobacter</taxon>
    </lineage>
</organism>
<keyword evidence="1" id="KW-1133">Transmembrane helix</keyword>